<organism evidence="1 2">
    <name type="scientific">Ensifer oleiphilus</name>
    <dbReference type="NCBI Taxonomy" id="2742698"/>
    <lineage>
        <taxon>Bacteria</taxon>
        <taxon>Pseudomonadati</taxon>
        <taxon>Pseudomonadota</taxon>
        <taxon>Alphaproteobacteria</taxon>
        <taxon>Hyphomicrobiales</taxon>
        <taxon>Rhizobiaceae</taxon>
        <taxon>Sinorhizobium/Ensifer group</taxon>
        <taxon>Ensifer</taxon>
    </lineage>
</organism>
<dbReference type="Proteomes" id="UP000520198">
    <property type="component" value="Unassembled WGS sequence"/>
</dbReference>
<dbReference type="InterPro" id="IPR036709">
    <property type="entry name" value="Autotransporte_beta_dom_sf"/>
</dbReference>
<sequence length="92" mass="9265">MLTPCFGSRATMPTSGRLSVTSASTSASEARAFSGGDAFSVAGAPIARDAAIVEAGVDFNIAPSATLDVNYCGQIGSGVSDHGVNPRLKVQF</sequence>
<keyword evidence="2" id="KW-1185">Reference proteome</keyword>
<dbReference type="Gene3D" id="2.40.128.130">
    <property type="entry name" value="Autotransporter beta-domain"/>
    <property type="match status" value="1"/>
</dbReference>
<evidence type="ECO:0000313" key="2">
    <source>
        <dbReference type="Proteomes" id="UP000520198"/>
    </source>
</evidence>
<dbReference type="EMBL" id="JABWDU010000008">
    <property type="protein sequence ID" value="NVD42169.1"/>
    <property type="molecule type" value="Genomic_DNA"/>
</dbReference>
<dbReference type="SUPFAM" id="SSF103515">
    <property type="entry name" value="Autotransporter"/>
    <property type="match status" value="1"/>
</dbReference>
<gene>
    <name evidence="1" type="ORF">HT585_25190</name>
</gene>
<reference evidence="1 2" key="1">
    <citation type="submission" date="2020-06" db="EMBL/GenBank/DDBJ databases">
        <authorList>
            <person name="Grouzdev D.S."/>
        </authorList>
    </citation>
    <scope>NUCLEOTIDE SEQUENCE [LARGE SCALE GENOMIC DNA]</scope>
    <source>
        <strain evidence="1 2">HO-A22</strain>
    </source>
</reference>
<dbReference type="AlphaFoldDB" id="A0A7Y6QAQ4"/>
<protein>
    <submittedName>
        <fullName evidence="1">Autotransporter domain-containing protein</fullName>
    </submittedName>
</protein>
<accession>A0A7Y6QAQ4</accession>
<proteinExistence type="predicted"/>
<comment type="caution">
    <text evidence="1">The sequence shown here is derived from an EMBL/GenBank/DDBJ whole genome shotgun (WGS) entry which is preliminary data.</text>
</comment>
<evidence type="ECO:0000313" key="1">
    <source>
        <dbReference type="EMBL" id="NVD42169.1"/>
    </source>
</evidence>
<name>A0A7Y6QAQ4_9HYPH</name>